<sequence>MRSPIEFEKAHTYDRCRESIDSDDDAIRPNSIDEAEQSLAKESVPKPPPPYSAFSINRRRFILGVVTAAGFFGPLCGAVYLPSLRLFQKIFNTTEPAVNGTVSVYMVVFAIAPLFGAAASDVGGRKLVYIVGLGSFLISNTLLAVLPPHIALLYFLRIFQAFGSCIVFSVGAGTVADITEPAKRASALAWFLMGPQLGPILGPLIGGQFATPGRWRWVFGFLSLASFPVYLAIVFSMPETLRSLVGNGTALAHQPWFQVPKSLRTKPCTDSKVTKVPRPSFRKFMRLLKYPPHLIVSFNGAFQFAGLYGMYIAFPTVWGSEKGYNWTTAQVGYAYLCPGISMFIASIIVGRLSDWMRQKAKANSKDGKIHPERRMAIQVPGFAIAAAGKVMFGWFAQNKAPAWMSLIGTALAAIGVSVVFVTSTSFQTECDPAQTASLVALGGFLRNVAAAITAAIMVNILKAMGWGWAFTGLGVLDLICIPGILLILFRGEKWRENLKRQQQQG</sequence>
<gene>
    <name evidence="7" type="ORF">BDU57DRAFT_222307</name>
</gene>
<name>A0A6A5QKF8_AMPQU</name>
<dbReference type="InterPro" id="IPR020846">
    <property type="entry name" value="MFS_dom"/>
</dbReference>
<feature type="transmembrane region" description="Helical" evidence="5">
    <location>
        <begin position="187"/>
        <end position="205"/>
    </location>
</feature>
<keyword evidence="4 5" id="KW-0472">Membrane</keyword>
<feature type="transmembrane region" description="Helical" evidence="5">
    <location>
        <begin position="466"/>
        <end position="489"/>
    </location>
</feature>
<feature type="transmembrane region" description="Helical" evidence="5">
    <location>
        <begin position="217"/>
        <end position="235"/>
    </location>
</feature>
<proteinExistence type="predicted"/>
<accession>A0A6A5QKF8</accession>
<dbReference type="GO" id="GO:0005886">
    <property type="term" value="C:plasma membrane"/>
    <property type="evidence" value="ECO:0007669"/>
    <property type="project" value="TreeGrafter"/>
</dbReference>
<dbReference type="PROSITE" id="PS50850">
    <property type="entry name" value="MFS"/>
    <property type="match status" value="1"/>
</dbReference>
<feature type="transmembrane region" description="Helical" evidence="5">
    <location>
        <begin position="127"/>
        <end position="146"/>
    </location>
</feature>
<evidence type="ECO:0000256" key="4">
    <source>
        <dbReference type="ARBA" id="ARBA00023136"/>
    </source>
</evidence>
<protein>
    <submittedName>
        <fullName evidence="7">Major facilitator superfamily domain-containing protein</fullName>
    </submittedName>
</protein>
<feature type="transmembrane region" description="Helical" evidence="5">
    <location>
        <begin position="292"/>
        <end position="313"/>
    </location>
</feature>
<keyword evidence="8" id="KW-1185">Reference proteome</keyword>
<dbReference type="PANTHER" id="PTHR23502:SF21">
    <property type="entry name" value="DITYROSINE TRANSPORTER 1"/>
    <property type="match status" value="1"/>
</dbReference>
<dbReference type="PANTHER" id="PTHR23502">
    <property type="entry name" value="MAJOR FACILITATOR SUPERFAMILY"/>
    <property type="match status" value="1"/>
</dbReference>
<dbReference type="Gene3D" id="1.20.1250.20">
    <property type="entry name" value="MFS general substrate transporter like domains"/>
    <property type="match status" value="1"/>
</dbReference>
<evidence type="ECO:0000256" key="3">
    <source>
        <dbReference type="ARBA" id="ARBA00022989"/>
    </source>
</evidence>
<reference evidence="7" key="1">
    <citation type="journal article" date="2020" name="Stud. Mycol.">
        <title>101 Dothideomycetes genomes: a test case for predicting lifestyles and emergence of pathogens.</title>
        <authorList>
            <person name="Haridas S."/>
            <person name="Albert R."/>
            <person name="Binder M."/>
            <person name="Bloem J."/>
            <person name="Labutti K."/>
            <person name="Salamov A."/>
            <person name="Andreopoulos B."/>
            <person name="Baker S."/>
            <person name="Barry K."/>
            <person name="Bills G."/>
            <person name="Bluhm B."/>
            <person name="Cannon C."/>
            <person name="Castanera R."/>
            <person name="Culley D."/>
            <person name="Daum C."/>
            <person name="Ezra D."/>
            <person name="Gonzalez J."/>
            <person name="Henrissat B."/>
            <person name="Kuo A."/>
            <person name="Liang C."/>
            <person name="Lipzen A."/>
            <person name="Lutzoni F."/>
            <person name="Magnuson J."/>
            <person name="Mondo S."/>
            <person name="Nolan M."/>
            <person name="Ohm R."/>
            <person name="Pangilinan J."/>
            <person name="Park H.-J."/>
            <person name="Ramirez L."/>
            <person name="Alfaro M."/>
            <person name="Sun H."/>
            <person name="Tritt A."/>
            <person name="Yoshinaga Y."/>
            <person name="Zwiers L.-H."/>
            <person name="Turgeon B."/>
            <person name="Goodwin S."/>
            <person name="Spatafora J."/>
            <person name="Crous P."/>
            <person name="Grigoriev I."/>
        </authorList>
    </citation>
    <scope>NUCLEOTIDE SEQUENCE</scope>
    <source>
        <strain evidence="7">HMLAC05119</strain>
    </source>
</reference>
<feature type="transmembrane region" description="Helical" evidence="5">
    <location>
        <begin position="438"/>
        <end position="460"/>
    </location>
</feature>
<keyword evidence="2 5" id="KW-0812">Transmembrane</keyword>
<dbReference type="AlphaFoldDB" id="A0A6A5QKF8"/>
<evidence type="ECO:0000313" key="8">
    <source>
        <dbReference type="Proteomes" id="UP000800096"/>
    </source>
</evidence>
<feature type="transmembrane region" description="Helical" evidence="5">
    <location>
        <begin position="102"/>
        <end position="120"/>
    </location>
</feature>
<organism evidence="7 8">
    <name type="scientific">Ampelomyces quisqualis</name>
    <name type="common">Powdery mildew agent</name>
    <dbReference type="NCBI Taxonomy" id="50730"/>
    <lineage>
        <taxon>Eukaryota</taxon>
        <taxon>Fungi</taxon>
        <taxon>Dikarya</taxon>
        <taxon>Ascomycota</taxon>
        <taxon>Pezizomycotina</taxon>
        <taxon>Dothideomycetes</taxon>
        <taxon>Pleosporomycetidae</taxon>
        <taxon>Pleosporales</taxon>
        <taxon>Pleosporineae</taxon>
        <taxon>Phaeosphaeriaceae</taxon>
        <taxon>Ampelomyces</taxon>
    </lineage>
</organism>
<evidence type="ECO:0000256" key="1">
    <source>
        <dbReference type="ARBA" id="ARBA00004141"/>
    </source>
</evidence>
<dbReference type="OrthoDB" id="3936150at2759"/>
<comment type="subcellular location">
    <subcellularLocation>
        <location evidence="1">Membrane</location>
        <topology evidence="1">Multi-pass membrane protein</topology>
    </subcellularLocation>
</comment>
<dbReference type="SUPFAM" id="SSF103473">
    <property type="entry name" value="MFS general substrate transporter"/>
    <property type="match status" value="1"/>
</dbReference>
<feature type="transmembrane region" description="Helical" evidence="5">
    <location>
        <begin position="333"/>
        <end position="354"/>
    </location>
</feature>
<dbReference type="InterPro" id="IPR036259">
    <property type="entry name" value="MFS_trans_sf"/>
</dbReference>
<evidence type="ECO:0000256" key="2">
    <source>
        <dbReference type="ARBA" id="ARBA00022692"/>
    </source>
</evidence>
<dbReference type="GO" id="GO:0005275">
    <property type="term" value="F:amine transmembrane transporter activity"/>
    <property type="evidence" value="ECO:0007669"/>
    <property type="project" value="TreeGrafter"/>
</dbReference>
<feature type="transmembrane region" description="Helical" evidence="5">
    <location>
        <begin position="375"/>
        <end position="396"/>
    </location>
</feature>
<dbReference type="Proteomes" id="UP000800096">
    <property type="component" value="Unassembled WGS sequence"/>
</dbReference>
<dbReference type="EMBL" id="ML979135">
    <property type="protein sequence ID" value="KAF1916211.1"/>
    <property type="molecule type" value="Genomic_DNA"/>
</dbReference>
<feature type="domain" description="Major facilitator superfamily (MFS) profile" evidence="6">
    <location>
        <begin position="62"/>
        <end position="495"/>
    </location>
</feature>
<evidence type="ECO:0000313" key="7">
    <source>
        <dbReference type="EMBL" id="KAF1916211.1"/>
    </source>
</evidence>
<feature type="transmembrane region" description="Helical" evidence="5">
    <location>
        <begin position="61"/>
        <end position="82"/>
    </location>
</feature>
<feature type="transmembrane region" description="Helical" evidence="5">
    <location>
        <begin position="152"/>
        <end position="175"/>
    </location>
</feature>
<dbReference type="Pfam" id="PF07690">
    <property type="entry name" value="MFS_1"/>
    <property type="match status" value="1"/>
</dbReference>
<keyword evidence="3 5" id="KW-1133">Transmembrane helix</keyword>
<evidence type="ECO:0000256" key="5">
    <source>
        <dbReference type="SAM" id="Phobius"/>
    </source>
</evidence>
<evidence type="ECO:0000259" key="6">
    <source>
        <dbReference type="PROSITE" id="PS50850"/>
    </source>
</evidence>
<dbReference type="InterPro" id="IPR011701">
    <property type="entry name" value="MFS"/>
</dbReference>
<feature type="transmembrane region" description="Helical" evidence="5">
    <location>
        <begin position="402"/>
        <end position="426"/>
    </location>
</feature>